<dbReference type="AlphaFoldDB" id="A0A183SKM9"/>
<protein>
    <submittedName>
        <fullName evidence="1">Reverse transcriptase domain-containing protein</fullName>
    </submittedName>
</protein>
<organism evidence="1">
    <name type="scientific">Schistocephalus solidus</name>
    <name type="common">Tapeworm</name>
    <dbReference type="NCBI Taxonomy" id="70667"/>
    <lineage>
        <taxon>Eukaryota</taxon>
        <taxon>Metazoa</taxon>
        <taxon>Spiralia</taxon>
        <taxon>Lophotrochozoa</taxon>
        <taxon>Platyhelminthes</taxon>
        <taxon>Cestoda</taxon>
        <taxon>Eucestoda</taxon>
        <taxon>Diphyllobothriidea</taxon>
        <taxon>Diphyllobothriidae</taxon>
        <taxon>Schistocephalus</taxon>
    </lineage>
</organism>
<dbReference type="PANTHER" id="PTHR19446">
    <property type="entry name" value="REVERSE TRANSCRIPTASES"/>
    <property type="match status" value="1"/>
</dbReference>
<reference evidence="1" key="1">
    <citation type="submission" date="2016-06" db="UniProtKB">
        <authorList>
            <consortium name="WormBaseParasite"/>
        </authorList>
    </citation>
    <scope>IDENTIFICATION</scope>
</reference>
<accession>A0A183SKM9</accession>
<sequence>LVNRLANLPVADEDASVENRWSQLRDVVQSTALDVLGSACGQHQDWFGDNNVAINALLAEKNRLQLKSPPCIATATATISDAAIDRLPELETNADLDFLPSRTESIKAVPQLSSRKAPGSDAMPAEIYKQSDPLLMNQLTALFQAMLCQGQVPQDLKNNTIVHHYKWKWNHQLCDNHGGISLLKIARKISARVLASHLNGHLEQELPSESQFRSRRRYGTTDMIFAASQLQAKCPEIRTHLHTNFLDLTKAFDRVNRDGP</sequence>
<dbReference type="WBParaSite" id="SSLN_0000493201-mRNA-1">
    <property type="protein sequence ID" value="SSLN_0000493201-mRNA-1"/>
    <property type="gene ID" value="SSLN_0000493201"/>
</dbReference>
<evidence type="ECO:0000313" key="1">
    <source>
        <dbReference type="WBParaSite" id="SSLN_0000493201-mRNA-1"/>
    </source>
</evidence>
<name>A0A183SKM9_SCHSO</name>
<proteinExistence type="predicted"/>